<evidence type="ECO:0000313" key="2">
    <source>
        <dbReference type="EMBL" id="ABA53128.1"/>
    </source>
</evidence>
<dbReference type="KEGG" id="bpm:BURPS1710b_A1405"/>
<evidence type="ECO:0000256" key="1">
    <source>
        <dbReference type="SAM" id="MobiDB-lite"/>
    </source>
</evidence>
<dbReference type="Proteomes" id="UP000002700">
    <property type="component" value="Chromosome II"/>
</dbReference>
<sequence length="614" mass="68702">MAAGGRDAGATLFFPDSARRVHVTVRNLTCRREPPGRRAPCGCRAKPPSPSHPNQWIGHGSTIHLCSFRTLLRRARAHARRHRRRQAHLARRARRRVARLRARTALQKPRRAGIDAARRPARPGGRRGVRRTRPLCRAARNRLPRVARRAPRGGRCGIARRIRGARCTVCAPGERGGRCIPPSGARRCRAGRLRCAHRLRRIRRAAGVRGRMRARRRAARADAAHLRIVRRDAVLLSLVRRRRRHGGVHGARSADRRRARMGAALCASALVSERSGRRARARQHAAAARLGARRIALRSLAEPLRADARARQQRVLSRASPRRVDLRLAARCRAAARAARRGRAVAQPARAARARERDARMARRAAAPRARAGAVARRAGCARAAARRARRRRAPRRRGTAARRARGLPALHRDQPQDGQQAHQEQRDESEAPGPARRRLYLEMNASARAICRKRSKSLRARFPLACIACIGRRARCAAGRRVSHARGASRGMCGQACRGIRRFTIQVECMTKRVRCGLEPRGRRETETSRFEREAIGRRGAGSRRRMIARSGAWMRGASFARQPARDAAGSRRLRTRATTLRSEDSSRWRQASGWRGGSRASRAARHGARCRS</sequence>
<dbReference type="EnsemblBacteria" id="ABA53128">
    <property type="protein sequence ID" value="ABA53128"/>
    <property type="gene ID" value="BURPS1710b_A1405"/>
</dbReference>
<name>Q3JIP1_BURP1</name>
<feature type="compositionally biased region" description="Basic residues" evidence="1">
    <location>
        <begin position="119"/>
        <end position="129"/>
    </location>
</feature>
<accession>Q3JIP1</accession>
<feature type="region of interest" description="Disordered" evidence="1">
    <location>
        <begin position="339"/>
        <end position="438"/>
    </location>
</feature>
<dbReference type="AlphaFoldDB" id="Q3JIP1"/>
<organism evidence="2 3">
    <name type="scientific">Burkholderia pseudomallei (strain 1710b)</name>
    <dbReference type="NCBI Taxonomy" id="320372"/>
    <lineage>
        <taxon>Bacteria</taxon>
        <taxon>Pseudomonadati</taxon>
        <taxon>Pseudomonadota</taxon>
        <taxon>Betaproteobacteria</taxon>
        <taxon>Burkholderiales</taxon>
        <taxon>Burkholderiaceae</taxon>
        <taxon>Burkholderia</taxon>
        <taxon>pseudomallei group</taxon>
    </lineage>
</organism>
<reference evidence="2 3" key="1">
    <citation type="submission" date="2005-09" db="EMBL/GenBank/DDBJ databases">
        <authorList>
            <person name="Woods D.E."/>
            <person name="Nierman W.C."/>
        </authorList>
    </citation>
    <scope>NUCLEOTIDE SEQUENCE [LARGE SCALE GENOMIC DNA]</scope>
    <source>
        <strain evidence="2 3">1710b</strain>
    </source>
</reference>
<protein>
    <submittedName>
        <fullName evidence="2">Uncharacterized protein</fullName>
    </submittedName>
</protein>
<feature type="compositionally biased region" description="Low complexity" evidence="1">
    <location>
        <begin position="590"/>
        <end position="603"/>
    </location>
</feature>
<gene>
    <name evidence="2" type="ordered locus">BURPS1710b_A1405</name>
</gene>
<evidence type="ECO:0000313" key="3">
    <source>
        <dbReference type="Proteomes" id="UP000002700"/>
    </source>
</evidence>
<feature type="region of interest" description="Disordered" evidence="1">
    <location>
        <begin position="35"/>
        <end position="56"/>
    </location>
</feature>
<feature type="compositionally biased region" description="Basic residues" evidence="1">
    <location>
        <begin position="604"/>
        <end position="614"/>
    </location>
</feature>
<feature type="region of interest" description="Disordered" evidence="1">
    <location>
        <begin position="106"/>
        <end position="129"/>
    </location>
</feature>
<dbReference type="HOGENOM" id="CLU_444593_0_0_4"/>
<feature type="region of interest" description="Disordered" evidence="1">
    <location>
        <begin position="565"/>
        <end position="614"/>
    </location>
</feature>
<dbReference type="EMBL" id="CP000125">
    <property type="protein sequence ID" value="ABA53128.1"/>
    <property type="molecule type" value="Genomic_DNA"/>
</dbReference>
<proteinExistence type="predicted"/>
<feature type="compositionally biased region" description="Low complexity" evidence="1">
    <location>
        <begin position="364"/>
        <end position="384"/>
    </location>
</feature>
<feature type="compositionally biased region" description="Basic residues" evidence="1">
    <location>
        <begin position="385"/>
        <end position="406"/>
    </location>
</feature>